<dbReference type="Gene3D" id="1.10.357.10">
    <property type="entry name" value="Tetracycline Repressor, domain 2"/>
    <property type="match status" value="1"/>
</dbReference>
<dbReference type="PRINTS" id="PR00455">
    <property type="entry name" value="HTHTETR"/>
</dbReference>
<dbReference type="InterPro" id="IPR036271">
    <property type="entry name" value="Tet_transcr_reg_TetR-rel_C_sf"/>
</dbReference>
<keyword evidence="7" id="KW-1185">Reference proteome</keyword>
<dbReference type="Pfam" id="PF00440">
    <property type="entry name" value="TetR_N"/>
    <property type="match status" value="1"/>
</dbReference>
<dbReference type="PANTHER" id="PTHR47506">
    <property type="entry name" value="TRANSCRIPTIONAL REGULATORY PROTEIN"/>
    <property type="match status" value="1"/>
</dbReference>
<proteinExistence type="predicted"/>
<accession>A0ABV6JQX3</accession>
<keyword evidence="3" id="KW-0804">Transcription</keyword>
<dbReference type="SUPFAM" id="SSF48498">
    <property type="entry name" value="Tetracyclin repressor-like, C-terminal domain"/>
    <property type="match status" value="1"/>
</dbReference>
<dbReference type="PANTHER" id="PTHR47506:SF1">
    <property type="entry name" value="HTH-TYPE TRANSCRIPTIONAL REGULATOR YJDC"/>
    <property type="match status" value="1"/>
</dbReference>
<feature type="DNA-binding region" description="H-T-H motif" evidence="4">
    <location>
        <begin position="37"/>
        <end position="56"/>
    </location>
</feature>
<evidence type="ECO:0000313" key="6">
    <source>
        <dbReference type="EMBL" id="MFC0408114.1"/>
    </source>
</evidence>
<dbReference type="PROSITE" id="PS50977">
    <property type="entry name" value="HTH_TETR_2"/>
    <property type="match status" value="1"/>
</dbReference>
<sequence length="198" mass="21612">MTSRHDAAEKDRPRRAADRIRDTALELFYREGIRAVGVEEIVQTAGVTKPSLYRAFASKEALACAYLQDYDAIFWGRFEAAVAAHPDDPRAAILRFLRRLSERTELEDYRGCGLSNAALEHPDSTHPARALVRETKERLRERLRAMAAAAGAAEPERTGDGLLLLIEGAYATGQIFGPGGPATNLVAVAELLLGPARA</sequence>
<evidence type="ECO:0000256" key="4">
    <source>
        <dbReference type="PROSITE-ProRule" id="PRU00335"/>
    </source>
</evidence>
<dbReference type="EMBL" id="JBHLUN010000005">
    <property type="protein sequence ID" value="MFC0408114.1"/>
    <property type="molecule type" value="Genomic_DNA"/>
</dbReference>
<evidence type="ECO:0000256" key="2">
    <source>
        <dbReference type="ARBA" id="ARBA00023125"/>
    </source>
</evidence>
<protein>
    <submittedName>
        <fullName evidence="6">TetR/AcrR family transcriptional regulator</fullName>
    </submittedName>
</protein>
<name>A0ABV6JQX3_9PROT</name>
<dbReference type="InterPro" id="IPR009057">
    <property type="entry name" value="Homeodomain-like_sf"/>
</dbReference>
<reference evidence="6 7" key="1">
    <citation type="submission" date="2024-09" db="EMBL/GenBank/DDBJ databases">
        <authorList>
            <person name="Sun Q."/>
            <person name="Mori K."/>
        </authorList>
    </citation>
    <scope>NUCLEOTIDE SEQUENCE [LARGE SCALE GENOMIC DNA]</scope>
    <source>
        <strain evidence="6 7">TBRC 5777</strain>
    </source>
</reference>
<dbReference type="InterPro" id="IPR001647">
    <property type="entry name" value="HTH_TetR"/>
</dbReference>
<evidence type="ECO:0000256" key="3">
    <source>
        <dbReference type="ARBA" id="ARBA00023163"/>
    </source>
</evidence>
<keyword evidence="2 4" id="KW-0238">DNA-binding</keyword>
<feature type="domain" description="HTH tetR-type" evidence="5">
    <location>
        <begin position="14"/>
        <end position="74"/>
    </location>
</feature>
<comment type="caution">
    <text evidence="6">The sequence shown here is derived from an EMBL/GenBank/DDBJ whole genome shotgun (WGS) entry which is preliminary data.</text>
</comment>
<evidence type="ECO:0000256" key="1">
    <source>
        <dbReference type="ARBA" id="ARBA00023015"/>
    </source>
</evidence>
<dbReference type="SUPFAM" id="SSF46689">
    <property type="entry name" value="Homeodomain-like"/>
    <property type="match status" value="1"/>
</dbReference>
<organism evidence="6 7">
    <name type="scientific">Roseomonas elaeocarpi</name>
    <dbReference type="NCBI Taxonomy" id="907779"/>
    <lineage>
        <taxon>Bacteria</taxon>
        <taxon>Pseudomonadati</taxon>
        <taxon>Pseudomonadota</taxon>
        <taxon>Alphaproteobacteria</taxon>
        <taxon>Acetobacterales</taxon>
        <taxon>Roseomonadaceae</taxon>
        <taxon>Roseomonas</taxon>
    </lineage>
</organism>
<dbReference type="Proteomes" id="UP001589865">
    <property type="component" value="Unassembled WGS sequence"/>
</dbReference>
<evidence type="ECO:0000313" key="7">
    <source>
        <dbReference type="Proteomes" id="UP001589865"/>
    </source>
</evidence>
<gene>
    <name evidence="6" type="ORF">ACFFGY_07620</name>
</gene>
<dbReference type="RefSeq" id="WP_377043856.1">
    <property type="nucleotide sequence ID" value="NZ_JBHLUN010000005.1"/>
</dbReference>
<evidence type="ECO:0000259" key="5">
    <source>
        <dbReference type="PROSITE" id="PS50977"/>
    </source>
</evidence>
<keyword evidence="1" id="KW-0805">Transcription regulation</keyword>